<evidence type="ECO:0000256" key="2">
    <source>
        <dbReference type="ARBA" id="ARBA00023002"/>
    </source>
</evidence>
<sequence>MKLIAFGVREDERPYFKEWVSQKENLELKLVPELISDETIDQIKGFDGIVSLQTTPYKREYFEKMKAAGIKVLSIRNIGIDNIDLEAAKDNQIPITNVPAYSPSAIAEFTITQLMQLIRHTKQFNEKMQRQDFRWEPNISTQINQMTIGVMGTGRIGRAVIKLLQGLGATVIAYDPYENAELKAEKIYVNSVDELYAKSDAITLHMPATKDDYHLFNSETFKKMKDGVLIINTARGTLIDSKALITALDSGKVGGAALDTYEHELPIFNHNLAGKKINDEVFNNLYKRDNVLITPHIAFYTTEAVKNMVNVALDCAYTYLTTGKQNNPVVKID</sequence>
<dbReference type="Gene3D" id="3.40.50.720">
    <property type="entry name" value="NAD(P)-binding Rossmann-like Domain"/>
    <property type="match status" value="2"/>
</dbReference>
<dbReference type="InterPro" id="IPR036291">
    <property type="entry name" value="NAD(P)-bd_dom_sf"/>
</dbReference>
<dbReference type="GO" id="GO:0047545">
    <property type="term" value="F:(S)-2-hydroxyglutarate dehydrogenase activity"/>
    <property type="evidence" value="ECO:0007669"/>
    <property type="project" value="UniProtKB-ARBA"/>
</dbReference>
<gene>
    <name evidence="7" type="ORF">H9861_01785</name>
</gene>
<name>A0A9D2AA45_9LACO</name>
<evidence type="ECO:0000259" key="5">
    <source>
        <dbReference type="Pfam" id="PF00389"/>
    </source>
</evidence>
<evidence type="ECO:0000313" key="7">
    <source>
        <dbReference type="EMBL" id="HIX01465.1"/>
    </source>
</evidence>
<reference evidence="7" key="1">
    <citation type="journal article" date="2021" name="PeerJ">
        <title>Extensive microbial diversity within the chicken gut microbiome revealed by metagenomics and culture.</title>
        <authorList>
            <person name="Gilroy R."/>
            <person name="Ravi A."/>
            <person name="Getino M."/>
            <person name="Pursley I."/>
            <person name="Horton D.L."/>
            <person name="Alikhan N.F."/>
            <person name="Baker D."/>
            <person name="Gharbi K."/>
            <person name="Hall N."/>
            <person name="Watson M."/>
            <person name="Adriaenssens E.M."/>
            <person name="Foster-Nyarko E."/>
            <person name="Jarju S."/>
            <person name="Secka A."/>
            <person name="Antonio M."/>
            <person name="Oren A."/>
            <person name="Chaudhuri R.R."/>
            <person name="La Ragione R."/>
            <person name="Hildebrand F."/>
            <person name="Pallen M.J."/>
        </authorList>
    </citation>
    <scope>NUCLEOTIDE SEQUENCE</scope>
    <source>
        <strain evidence="7">6627</strain>
    </source>
</reference>
<dbReference type="InterPro" id="IPR006139">
    <property type="entry name" value="D-isomer_2_OHA_DH_cat_dom"/>
</dbReference>
<feature type="domain" description="D-isomer specific 2-hydroxyacid dehydrogenase catalytic" evidence="5">
    <location>
        <begin position="8"/>
        <end position="329"/>
    </location>
</feature>
<dbReference type="CDD" id="cd12186">
    <property type="entry name" value="LDH"/>
    <property type="match status" value="1"/>
</dbReference>
<feature type="domain" description="D-isomer specific 2-hydroxyacid dehydrogenase NAD-binding" evidence="6">
    <location>
        <begin position="112"/>
        <end position="298"/>
    </location>
</feature>
<dbReference type="PANTHER" id="PTHR43026:SF1">
    <property type="entry name" value="2-HYDROXYACID DEHYDROGENASE HOMOLOG 1-RELATED"/>
    <property type="match status" value="1"/>
</dbReference>
<dbReference type="Pfam" id="PF02826">
    <property type="entry name" value="2-Hacid_dh_C"/>
    <property type="match status" value="1"/>
</dbReference>
<dbReference type="GO" id="GO:0051287">
    <property type="term" value="F:NAD binding"/>
    <property type="evidence" value="ECO:0007669"/>
    <property type="project" value="InterPro"/>
</dbReference>
<protein>
    <submittedName>
        <fullName evidence="7">D-2-hydroxyacid dehydrogenase</fullName>
    </submittedName>
</protein>
<evidence type="ECO:0000256" key="4">
    <source>
        <dbReference type="RuleBase" id="RU003719"/>
    </source>
</evidence>
<dbReference type="AlphaFoldDB" id="A0A9D2AA45"/>
<evidence type="ECO:0000259" key="6">
    <source>
        <dbReference type="Pfam" id="PF02826"/>
    </source>
</evidence>
<dbReference type="Proteomes" id="UP000823963">
    <property type="component" value="Unassembled WGS sequence"/>
</dbReference>
<dbReference type="FunFam" id="3.40.50.720:FF:000041">
    <property type="entry name" value="D-3-phosphoglycerate dehydrogenase"/>
    <property type="match status" value="1"/>
</dbReference>
<dbReference type="GO" id="GO:0006564">
    <property type="term" value="P:L-serine biosynthetic process"/>
    <property type="evidence" value="ECO:0007669"/>
    <property type="project" value="UniProtKB-ARBA"/>
</dbReference>
<dbReference type="EMBL" id="DXFP01000011">
    <property type="protein sequence ID" value="HIX01465.1"/>
    <property type="molecule type" value="Genomic_DNA"/>
</dbReference>
<keyword evidence="3" id="KW-0520">NAD</keyword>
<dbReference type="InterPro" id="IPR029752">
    <property type="entry name" value="D-isomer_DH_CS1"/>
</dbReference>
<keyword evidence="2 4" id="KW-0560">Oxidoreductase</keyword>
<reference evidence="7" key="2">
    <citation type="submission" date="2021-04" db="EMBL/GenBank/DDBJ databases">
        <authorList>
            <person name="Gilroy R."/>
        </authorList>
    </citation>
    <scope>NUCLEOTIDE SEQUENCE</scope>
    <source>
        <strain evidence="7">6627</strain>
    </source>
</reference>
<dbReference type="PROSITE" id="PS00671">
    <property type="entry name" value="D_2_HYDROXYACID_DH_3"/>
    <property type="match status" value="1"/>
</dbReference>
<proteinExistence type="inferred from homology"/>
<dbReference type="GO" id="GO:0004617">
    <property type="term" value="F:phosphoglycerate dehydrogenase activity"/>
    <property type="evidence" value="ECO:0007669"/>
    <property type="project" value="UniProtKB-ARBA"/>
</dbReference>
<evidence type="ECO:0000256" key="3">
    <source>
        <dbReference type="ARBA" id="ARBA00023027"/>
    </source>
</evidence>
<dbReference type="PANTHER" id="PTHR43026">
    <property type="entry name" value="2-HYDROXYACID DEHYDROGENASE HOMOLOG 1-RELATED"/>
    <property type="match status" value="1"/>
</dbReference>
<accession>A0A9D2AA45</accession>
<comment type="similarity">
    <text evidence="1 4">Belongs to the D-isomer specific 2-hydroxyacid dehydrogenase family.</text>
</comment>
<evidence type="ECO:0000313" key="8">
    <source>
        <dbReference type="Proteomes" id="UP000823963"/>
    </source>
</evidence>
<organism evidence="7 8">
    <name type="scientific">Candidatus Ligilactobacillus excrementigallinarum</name>
    <dbReference type="NCBI Taxonomy" id="2838641"/>
    <lineage>
        <taxon>Bacteria</taxon>
        <taxon>Bacillati</taxon>
        <taxon>Bacillota</taxon>
        <taxon>Bacilli</taxon>
        <taxon>Lactobacillales</taxon>
        <taxon>Lactobacillaceae</taxon>
        <taxon>Ligilactobacillus</taxon>
    </lineage>
</organism>
<comment type="caution">
    <text evidence="7">The sequence shown here is derived from an EMBL/GenBank/DDBJ whole genome shotgun (WGS) entry which is preliminary data.</text>
</comment>
<dbReference type="PROSITE" id="PS00065">
    <property type="entry name" value="D_2_HYDROXYACID_DH_1"/>
    <property type="match status" value="1"/>
</dbReference>
<dbReference type="Pfam" id="PF00389">
    <property type="entry name" value="2-Hacid_dh"/>
    <property type="match status" value="1"/>
</dbReference>
<dbReference type="InterPro" id="IPR029753">
    <property type="entry name" value="D-isomer_DH_CS"/>
</dbReference>
<dbReference type="SUPFAM" id="SSF51735">
    <property type="entry name" value="NAD(P)-binding Rossmann-fold domains"/>
    <property type="match status" value="1"/>
</dbReference>
<dbReference type="GO" id="GO:0008720">
    <property type="term" value="F:D-lactate dehydrogenase (NAD+) activity"/>
    <property type="evidence" value="ECO:0007669"/>
    <property type="project" value="TreeGrafter"/>
</dbReference>
<dbReference type="SUPFAM" id="SSF52283">
    <property type="entry name" value="Formate/glycerate dehydrogenase catalytic domain-like"/>
    <property type="match status" value="1"/>
</dbReference>
<evidence type="ECO:0000256" key="1">
    <source>
        <dbReference type="ARBA" id="ARBA00005854"/>
    </source>
</evidence>
<dbReference type="InterPro" id="IPR058205">
    <property type="entry name" value="D-LDH-like"/>
</dbReference>
<dbReference type="InterPro" id="IPR006140">
    <property type="entry name" value="D-isomer_DH_NAD-bd"/>
</dbReference>